<accession>A0A8K0IGM4</accession>
<evidence type="ECO:0000256" key="3">
    <source>
        <dbReference type="ARBA" id="ARBA00022723"/>
    </source>
</evidence>
<gene>
    <name evidence="13" type="ORF">COCNU_07G015150</name>
</gene>
<dbReference type="EMBL" id="CM017878">
    <property type="protein sequence ID" value="KAG1355403.1"/>
    <property type="molecule type" value="Genomic_DNA"/>
</dbReference>
<evidence type="ECO:0000256" key="8">
    <source>
        <dbReference type="ARBA" id="ARBA00061072"/>
    </source>
</evidence>
<evidence type="ECO:0000256" key="11">
    <source>
        <dbReference type="SAM" id="Phobius"/>
    </source>
</evidence>
<evidence type="ECO:0000256" key="1">
    <source>
        <dbReference type="ARBA" id="ARBA00004141"/>
    </source>
</evidence>
<comment type="subcellular location">
    <subcellularLocation>
        <location evidence="1">Membrane</location>
        <topology evidence="1">Multi-pass membrane protein</topology>
    </subcellularLocation>
</comment>
<sequence length="253" mass="26827">MNRRILMETSRVGKGFPVTSVSSSSSSSSSTTSISSGTWGEEGSGSSSSMVSEMVRRVMCAIVTCVFAIVGSFVGAVTGALIGLATESGLFRGAGIGAISGAVFSIETVESSLDLWNSNESGIWSILYLVDIISSLLSGRLVREKVGPAVQSAVQSQMSALDSPYMEIPDFFETGSTGGMSEDSVDRLPKIKITADNNVDASGDQICCSVCLQDFQIGETARSLPECRHIFHLPCIDNWLTRHGSCPLCRRDI</sequence>
<evidence type="ECO:0000256" key="9">
    <source>
        <dbReference type="PROSITE-ProRule" id="PRU00175"/>
    </source>
</evidence>
<organism evidence="13 14">
    <name type="scientific">Cocos nucifera</name>
    <name type="common">Coconut palm</name>
    <dbReference type="NCBI Taxonomy" id="13894"/>
    <lineage>
        <taxon>Eukaryota</taxon>
        <taxon>Viridiplantae</taxon>
        <taxon>Streptophyta</taxon>
        <taxon>Embryophyta</taxon>
        <taxon>Tracheophyta</taxon>
        <taxon>Spermatophyta</taxon>
        <taxon>Magnoliopsida</taxon>
        <taxon>Liliopsida</taxon>
        <taxon>Arecaceae</taxon>
        <taxon>Arecoideae</taxon>
        <taxon>Cocoseae</taxon>
        <taxon>Attaleinae</taxon>
        <taxon>Cocos</taxon>
    </lineage>
</organism>
<evidence type="ECO:0000256" key="6">
    <source>
        <dbReference type="ARBA" id="ARBA00022989"/>
    </source>
</evidence>
<dbReference type="InterPro" id="IPR001841">
    <property type="entry name" value="Znf_RING"/>
</dbReference>
<protein>
    <submittedName>
        <fullName evidence="13">NEP1-interacting protein 1</fullName>
    </submittedName>
</protein>
<dbReference type="Gene3D" id="3.30.40.10">
    <property type="entry name" value="Zinc/RING finger domain, C3HC4 (zinc finger)"/>
    <property type="match status" value="1"/>
</dbReference>
<dbReference type="PROSITE" id="PS50089">
    <property type="entry name" value="ZF_RING_2"/>
    <property type="match status" value="1"/>
</dbReference>
<feature type="transmembrane region" description="Helical" evidence="11">
    <location>
        <begin position="58"/>
        <end position="82"/>
    </location>
</feature>
<dbReference type="GO" id="GO:0008270">
    <property type="term" value="F:zinc ion binding"/>
    <property type="evidence" value="ECO:0007669"/>
    <property type="project" value="UniProtKB-KW"/>
</dbReference>
<name>A0A8K0IGM4_COCNU</name>
<evidence type="ECO:0000259" key="12">
    <source>
        <dbReference type="PROSITE" id="PS50089"/>
    </source>
</evidence>
<keyword evidence="2 11" id="KW-0812">Transmembrane</keyword>
<comment type="caution">
    <text evidence="13">The sequence shown here is derived from an EMBL/GenBank/DDBJ whole genome shotgun (WGS) entry which is preliminary data.</text>
</comment>
<keyword evidence="3" id="KW-0479">Metal-binding</keyword>
<keyword evidence="7 11" id="KW-0472">Membrane</keyword>
<feature type="region of interest" description="Disordered" evidence="10">
    <location>
        <begin position="18"/>
        <end position="45"/>
    </location>
</feature>
<keyword evidence="4 9" id="KW-0863">Zinc-finger</keyword>
<evidence type="ECO:0000256" key="2">
    <source>
        <dbReference type="ARBA" id="ARBA00022692"/>
    </source>
</evidence>
<feature type="domain" description="RING-type" evidence="12">
    <location>
        <begin position="208"/>
        <end position="250"/>
    </location>
</feature>
<dbReference type="FunFam" id="3.30.40.10:FF:000505">
    <property type="entry name" value="NEP1-interacting protein-like 1"/>
    <property type="match status" value="1"/>
</dbReference>
<dbReference type="OrthoDB" id="8062037at2759"/>
<evidence type="ECO:0000313" key="14">
    <source>
        <dbReference type="Proteomes" id="UP000797356"/>
    </source>
</evidence>
<dbReference type="PANTHER" id="PTHR46151:SF7">
    <property type="entry name" value="NEP1-INTERACTING PROTEIN 1"/>
    <property type="match status" value="1"/>
</dbReference>
<reference evidence="13" key="1">
    <citation type="journal article" date="2017" name="Gigascience">
        <title>The genome draft of coconut (Cocos nucifera).</title>
        <authorList>
            <person name="Xiao Y."/>
            <person name="Xu P."/>
            <person name="Fan H."/>
            <person name="Baudouin L."/>
            <person name="Xia W."/>
            <person name="Bocs S."/>
            <person name="Xu J."/>
            <person name="Li Q."/>
            <person name="Guo A."/>
            <person name="Zhou L."/>
            <person name="Li J."/>
            <person name="Wu Y."/>
            <person name="Ma Z."/>
            <person name="Armero A."/>
            <person name="Issali A.E."/>
            <person name="Liu N."/>
            <person name="Peng M."/>
            <person name="Yang Y."/>
        </authorList>
    </citation>
    <scope>NUCLEOTIDE SEQUENCE</scope>
    <source>
        <tissue evidence="13">Spear leaf of Hainan Tall coconut</tissue>
    </source>
</reference>
<comment type="similarity">
    <text evidence="8">Belongs to the RING-type zinc finger family. NIP subfamily.</text>
</comment>
<dbReference type="InterPro" id="IPR013083">
    <property type="entry name" value="Znf_RING/FYVE/PHD"/>
</dbReference>
<dbReference type="Pfam" id="PF13639">
    <property type="entry name" value="zf-RING_2"/>
    <property type="match status" value="1"/>
</dbReference>
<dbReference type="SUPFAM" id="SSF57850">
    <property type="entry name" value="RING/U-box"/>
    <property type="match status" value="1"/>
</dbReference>
<evidence type="ECO:0000256" key="4">
    <source>
        <dbReference type="ARBA" id="ARBA00022771"/>
    </source>
</evidence>
<evidence type="ECO:0000256" key="7">
    <source>
        <dbReference type="ARBA" id="ARBA00023136"/>
    </source>
</evidence>
<dbReference type="Proteomes" id="UP000797356">
    <property type="component" value="Chromosome 7"/>
</dbReference>
<dbReference type="CDD" id="cd23119">
    <property type="entry name" value="RING-H2_NIPL1-like"/>
    <property type="match status" value="1"/>
</dbReference>
<dbReference type="PANTHER" id="PTHR46151">
    <property type="entry name" value="NEP1-INTERACTING PROTEIN-LIKE 2"/>
    <property type="match status" value="1"/>
</dbReference>
<evidence type="ECO:0000256" key="10">
    <source>
        <dbReference type="SAM" id="MobiDB-lite"/>
    </source>
</evidence>
<dbReference type="GO" id="GO:0016020">
    <property type="term" value="C:membrane"/>
    <property type="evidence" value="ECO:0007669"/>
    <property type="project" value="UniProtKB-SubCell"/>
</dbReference>
<reference evidence="13" key="2">
    <citation type="submission" date="2019-07" db="EMBL/GenBank/DDBJ databases">
        <authorList>
            <person name="Yang Y."/>
            <person name="Bocs S."/>
            <person name="Baudouin L."/>
        </authorList>
    </citation>
    <scope>NUCLEOTIDE SEQUENCE</scope>
    <source>
        <tissue evidence="13">Spear leaf of Hainan Tall coconut</tissue>
    </source>
</reference>
<keyword evidence="14" id="KW-1185">Reference proteome</keyword>
<proteinExistence type="inferred from homology"/>
<evidence type="ECO:0000313" key="13">
    <source>
        <dbReference type="EMBL" id="KAG1355403.1"/>
    </source>
</evidence>
<dbReference type="SMART" id="SM00184">
    <property type="entry name" value="RING"/>
    <property type="match status" value="1"/>
</dbReference>
<keyword evidence="6 11" id="KW-1133">Transmembrane helix</keyword>
<evidence type="ECO:0000256" key="5">
    <source>
        <dbReference type="ARBA" id="ARBA00022833"/>
    </source>
</evidence>
<keyword evidence="5" id="KW-0862">Zinc</keyword>
<dbReference type="AlphaFoldDB" id="A0A8K0IGM4"/>